<evidence type="ECO:0000256" key="2">
    <source>
        <dbReference type="ARBA" id="ARBA00009105"/>
    </source>
</evidence>
<dbReference type="InterPro" id="IPR029044">
    <property type="entry name" value="Nucleotide-diphossugar_trans"/>
</dbReference>
<keyword evidence="3" id="KW-0328">Glycosyltransferase</keyword>
<evidence type="ECO:0000313" key="13">
    <source>
        <dbReference type="Proteomes" id="UP001150879"/>
    </source>
</evidence>
<dbReference type="InterPro" id="IPR022751">
    <property type="entry name" value="Alpha_mannosyltransferase"/>
</dbReference>
<evidence type="ECO:0000256" key="6">
    <source>
        <dbReference type="ARBA" id="ARBA00022968"/>
    </source>
</evidence>
<feature type="transmembrane region" description="Helical" evidence="11">
    <location>
        <begin position="28"/>
        <end position="51"/>
    </location>
</feature>
<evidence type="ECO:0000256" key="5">
    <source>
        <dbReference type="ARBA" id="ARBA00022692"/>
    </source>
</evidence>
<evidence type="ECO:0000256" key="7">
    <source>
        <dbReference type="ARBA" id="ARBA00022989"/>
    </source>
</evidence>
<dbReference type="Pfam" id="PF11051">
    <property type="entry name" value="Mannosyl_trans3"/>
    <property type="match status" value="1"/>
</dbReference>
<comment type="caution">
    <text evidence="12">The sequence shown here is derived from an EMBL/GenBank/DDBJ whole genome shotgun (WGS) entry which is preliminary data.</text>
</comment>
<keyword evidence="6" id="KW-0735">Signal-anchor</keyword>
<evidence type="ECO:0000256" key="11">
    <source>
        <dbReference type="SAM" id="Phobius"/>
    </source>
</evidence>
<dbReference type="AlphaFoldDB" id="A0A9W9J231"/>
<comment type="similarity">
    <text evidence="2">Belongs to the MNN1/MNT family.</text>
</comment>
<feature type="compositionally biased region" description="Basic residues" evidence="10">
    <location>
        <begin position="14"/>
        <end position="25"/>
    </location>
</feature>
<evidence type="ECO:0000256" key="3">
    <source>
        <dbReference type="ARBA" id="ARBA00022676"/>
    </source>
</evidence>
<protein>
    <submittedName>
        <fullName evidence="12">Alpha-mannosyltransferase</fullName>
    </submittedName>
</protein>
<reference evidence="12" key="2">
    <citation type="journal article" date="2023" name="IMA Fungus">
        <title>Comparative genomic study of the Penicillium genus elucidates a diverse pangenome and 15 lateral gene transfer events.</title>
        <authorList>
            <person name="Petersen C."/>
            <person name="Sorensen T."/>
            <person name="Nielsen M.R."/>
            <person name="Sondergaard T.E."/>
            <person name="Sorensen J.L."/>
            <person name="Fitzpatrick D.A."/>
            <person name="Frisvad J.C."/>
            <person name="Nielsen K.L."/>
        </authorList>
    </citation>
    <scope>NUCLEOTIDE SEQUENCE</scope>
    <source>
        <strain evidence="12">IBT 16849</strain>
    </source>
</reference>
<keyword evidence="4" id="KW-0808">Transferase</keyword>
<evidence type="ECO:0000256" key="10">
    <source>
        <dbReference type="SAM" id="MobiDB-lite"/>
    </source>
</evidence>
<gene>
    <name evidence="12" type="ORF">N7472_008192</name>
</gene>
<reference evidence="12" key="1">
    <citation type="submission" date="2022-11" db="EMBL/GenBank/DDBJ databases">
        <authorList>
            <person name="Petersen C."/>
        </authorList>
    </citation>
    <scope>NUCLEOTIDE SEQUENCE</scope>
    <source>
        <strain evidence="12">IBT 16849</strain>
    </source>
</reference>
<dbReference type="EMBL" id="JAPQKP010000005">
    <property type="protein sequence ID" value="KAJ5189178.1"/>
    <property type="molecule type" value="Genomic_DNA"/>
</dbReference>
<dbReference type="GO" id="GO:0016020">
    <property type="term" value="C:membrane"/>
    <property type="evidence" value="ECO:0007669"/>
    <property type="project" value="UniProtKB-SubCell"/>
</dbReference>
<name>A0A9W9J231_9EURO</name>
<comment type="subcellular location">
    <subcellularLocation>
        <location evidence="1">Membrane</location>
        <topology evidence="1">Single-pass type II membrane protein</topology>
    </subcellularLocation>
</comment>
<feature type="region of interest" description="Disordered" evidence="10">
    <location>
        <begin position="1"/>
        <end position="25"/>
    </location>
</feature>
<dbReference type="PANTHER" id="PTHR31392">
    <property type="entry name" value="ALPHA-1,3-MANNOSYLTRANSFERASE MNN1-RELATED"/>
    <property type="match status" value="1"/>
</dbReference>
<evidence type="ECO:0000256" key="4">
    <source>
        <dbReference type="ARBA" id="ARBA00022679"/>
    </source>
</evidence>
<dbReference type="SUPFAM" id="SSF53448">
    <property type="entry name" value="Nucleotide-diphospho-sugar transferases"/>
    <property type="match status" value="1"/>
</dbReference>
<evidence type="ECO:0000256" key="8">
    <source>
        <dbReference type="ARBA" id="ARBA00023136"/>
    </source>
</evidence>
<organism evidence="12 13">
    <name type="scientific">Penicillium cf. griseofulvum</name>
    <dbReference type="NCBI Taxonomy" id="2972120"/>
    <lineage>
        <taxon>Eukaryota</taxon>
        <taxon>Fungi</taxon>
        <taxon>Dikarya</taxon>
        <taxon>Ascomycota</taxon>
        <taxon>Pezizomycotina</taxon>
        <taxon>Eurotiomycetes</taxon>
        <taxon>Eurotiomycetidae</taxon>
        <taxon>Eurotiales</taxon>
        <taxon>Aspergillaceae</taxon>
        <taxon>Penicillium</taxon>
    </lineage>
</organism>
<keyword evidence="5 11" id="KW-0812">Transmembrane</keyword>
<keyword evidence="13" id="KW-1185">Reference proteome</keyword>
<evidence type="ECO:0000256" key="1">
    <source>
        <dbReference type="ARBA" id="ARBA00004606"/>
    </source>
</evidence>
<sequence length="615" mass="69880">MLPYSVSLKDRRSLSHPRPKAKTRRKSMLLRTSQFIIAVVAGWLIISFLFLRSRDPDPSVESTSSSVNRIWQTWSTDTESSEHHSISQEAPDENSIAEIPELQDIVEDRSNNTEDTNTNQEYLEPDLFGPSLDYILSIIPNEIYLRELLRPVASTGEAKLHELGLRTRAYRQFFEAWEDVHLVKSDDNHTYVRDDIVPYMRDKFSEPMFSDALHRYESYRQFLAKFSALLFPWTSPYFADHMSMHASLRHGGRGIVTTAGNGQAHFLLAAIPSFRLLGCDLPVEVMYLGESDLSEDFRIQLEALPGVTTRDLSTLVNDKGWQLNGWAGKPFAILFSSFREVLFIDADSLFFVNPESLFDDPEYVRTGALFFRDRNIIPESKKEWLQQILPKPISRSVQQTRMWTGESAHVQESGVIVVDKWMHFIALLLVCRMNGPDRNGNGGDIVGTYDMVYGDKETFWIGWELTGDTSYAFHPGNCGVMGIVKPSTKLDSTNQQPGLTFAGGIAVAPPEIGREMAPVRAPDLSICAPQLLHLDREQRPLWFNGWLYENKFASERVLGKFEMFMEEQSGSLVPPAWELEEHNLCCLSNSPAKNFTTEESDWIETLIGIAKTVDN</sequence>
<accession>A0A9W9J231</accession>
<dbReference type="PANTHER" id="PTHR31392:SF1">
    <property type="entry name" value="ALPHA-1,3-MANNOSYLTRANSFERASE MNN1-RELATED"/>
    <property type="match status" value="1"/>
</dbReference>
<keyword evidence="9" id="KW-0325">Glycoprotein</keyword>
<evidence type="ECO:0000256" key="9">
    <source>
        <dbReference type="ARBA" id="ARBA00023180"/>
    </source>
</evidence>
<dbReference type="GO" id="GO:0005794">
    <property type="term" value="C:Golgi apparatus"/>
    <property type="evidence" value="ECO:0007669"/>
    <property type="project" value="TreeGrafter"/>
</dbReference>
<dbReference type="GO" id="GO:0006493">
    <property type="term" value="P:protein O-linked glycosylation"/>
    <property type="evidence" value="ECO:0007669"/>
    <property type="project" value="TreeGrafter"/>
</dbReference>
<keyword evidence="8 11" id="KW-0472">Membrane</keyword>
<proteinExistence type="inferred from homology"/>
<dbReference type="Proteomes" id="UP001150879">
    <property type="component" value="Unassembled WGS sequence"/>
</dbReference>
<dbReference type="OrthoDB" id="430354at2759"/>
<dbReference type="GO" id="GO:0000033">
    <property type="term" value="F:alpha-1,3-mannosyltransferase activity"/>
    <property type="evidence" value="ECO:0007669"/>
    <property type="project" value="TreeGrafter"/>
</dbReference>
<keyword evidence="7 11" id="KW-1133">Transmembrane helix</keyword>
<evidence type="ECO:0000313" key="12">
    <source>
        <dbReference type="EMBL" id="KAJ5189178.1"/>
    </source>
</evidence>